<keyword evidence="2" id="KW-1133">Transmembrane helix</keyword>
<feature type="region of interest" description="Disordered" evidence="1">
    <location>
        <begin position="43"/>
        <end position="71"/>
    </location>
</feature>
<feature type="transmembrane region" description="Helical" evidence="2">
    <location>
        <begin position="80"/>
        <end position="100"/>
    </location>
</feature>
<sequence length="157" mass="17346">MAQETTINENNNNHNGHIHDRSTSPHLTKLIIPINGDKSTFDKTYNTPVADTHATKQKKPKKKRRDKSDLGDDFVAPDGGWGWLVTVASGVAVLVTFGLAQQFGIIFRDYMYGIGITSSQLTTIINTQIAVSALTGRFCRDHVNNFESKGREGTSLR</sequence>
<accession>A0A0K8VTL5</accession>
<feature type="compositionally biased region" description="Basic residues" evidence="1">
    <location>
        <begin position="55"/>
        <end position="65"/>
    </location>
</feature>
<feature type="region of interest" description="Disordered" evidence="1">
    <location>
        <begin position="1"/>
        <end position="23"/>
    </location>
</feature>
<reference evidence="3" key="1">
    <citation type="submission" date="2015-06" db="EMBL/GenBank/DDBJ databases">
        <authorList>
            <person name="Hoefler B.C."/>
            <person name="Straight P.D."/>
        </authorList>
    </citation>
    <scope>NUCLEOTIDE SEQUENCE</scope>
</reference>
<proteinExistence type="predicted"/>
<evidence type="ECO:0000256" key="2">
    <source>
        <dbReference type="SAM" id="Phobius"/>
    </source>
</evidence>
<dbReference type="EMBL" id="GDHF01010093">
    <property type="protein sequence ID" value="JAI42221.1"/>
    <property type="molecule type" value="Transcribed_RNA"/>
</dbReference>
<protein>
    <submittedName>
        <fullName evidence="3">Monocarboxylate transporter 2</fullName>
    </submittedName>
</protein>
<gene>
    <name evidence="3" type="primary">Slc16a7_0</name>
    <name evidence="3" type="ORF">c3_g1_i6</name>
</gene>
<evidence type="ECO:0000313" key="3">
    <source>
        <dbReference type="EMBL" id="JAI42221.1"/>
    </source>
</evidence>
<keyword evidence="2" id="KW-0812">Transmembrane</keyword>
<dbReference type="OrthoDB" id="410267at2759"/>
<feature type="compositionally biased region" description="Low complexity" evidence="1">
    <location>
        <begin position="1"/>
        <end position="15"/>
    </location>
</feature>
<keyword evidence="2" id="KW-0472">Membrane</keyword>
<organism evidence="3">
    <name type="scientific">Bactrocera latifrons</name>
    <name type="common">Malaysian fruit fly</name>
    <name type="synonym">Chaetodacus latifrons</name>
    <dbReference type="NCBI Taxonomy" id="174628"/>
    <lineage>
        <taxon>Eukaryota</taxon>
        <taxon>Metazoa</taxon>
        <taxon>Ecdysozoa</taxon>
        <taxon>Arthropoda</taxon>
        <taxon>Hexapoda</taxon>
        <taxon>Insecta</taxon>
        <taxon>Pterygota</taxon>
        <taxon>Neoptera</taxon>
        <taxon>Endopterygota</taxon>
        <taxon>Diptera</taxon>
        <taxon>Brachycera</taxon>
        <taxon>Muscomorpha</taxon>
        <taxon>Tephritoidea</taxon>
        <taxon>Tephritidae</taxon>
        <taxon>Bactrocera</taxon>
        <taxon>Bactrocera</taxon>
    </lineage>
</organism>
<dbReference type="AlphaFoldDB" id="A0A0K8VTL5"/>
<evidence type="ECO:0000256" key="1">
    <source>
        <dbReference type="SAM" id="MobiDB-lite"/>
    </source>
</evidence>
<name>A0A0K8VTL5_BACLA</name>